<dbReference type="EMBL" id="JAAMOX010000004">
    <property type="protein sequence ID" value="NIH55278.1"/>
    <property type="molecule type" value="Genomic_DNA"/>
</dbReference>
<dbReference type="Pfam" id="PF07729">
    <property type="entry name" value="FCD"/>
    <property type="match status" value="1"/>
</dbReference>
<reference evidence="5 6" key="1">
    <citation type="submission" date="2020-02" db="EMBL/GenBank/DDBJ databases">
        <title>Sequencing the genomes of 1000 actinobacteria strains.</title>
        <authorList>
            <person name="Klenk H.-P."/>
        </authorList>
    </citation>
    <scope>NUCLEOTIDE SEQUENCE [LARGE SCALE GENOMIC DNA]</scope>
    <source>
        <strain evidence="5 6">DSM 27960</strain>
    </source>
</reference>
<keyword evidence="6" id="KW-1185">Reference proteome</keyword>
<evidence type="ECO:0000256" key="3">
    <source>
        <dbReference type="ARBA" id="ARBA00023163"/>
    </source>
</evidence>
<dbReference type="PANTHER" id="PTHR43537">
    <property type="entry name" value="TRANSCRIPTIONAL REGULATOR, GNTR FAMILY"/>
    <property type="match status" value="1"/>
</dbReference>
<dbReference type="RefSeq" id="WP_341777985.1">
    <property type="nucleotide sequence ID" value="NZ_JAAMOX010000004.1"/>
</dbReference>
<feature type="domain" description="HTH gntR-type" evidence="4">
    <location>
        <begin position="12"/>
        <end position="79"/>
    </location>
</feature>
<dbReference type="Gene3D" id="1.20.120.530">
    <property type="entry name" value="GntR ligand-binding domain-like"/>
    <property type="match status" value="1"/>
</dbReference>
<evidence type="ECO:0000259" key="4">
    <source>
        <dbReference type="PROSITE" id="PS50949"/>
    </source>
</evidence>
<dbReference type="InterPro" id="IPR036388">
    <property type="entry name" value="WH-like_DNA-bd_sf"/>
</dbReference>
<organism evidence="5 6">
    <name type="scientific">Lysinibacter cavernae</name>
    <dbReference type="NCBI Taxonomy" id="1640652"/>
    <lineage>
        <taxon>Bacteria</taxon>
        <taxon>Bacillati</taxon>
        <taxon>Actinomycetota</taxon>
        <taxon>Actinomycetes</taxon>
        <taxon>Micrococcales</taxon>
        <taxon>Microbacteriaceae</taxon>
        <taxon>Lysinibacter</taxon>
    </lineage>
</organism>
<dbReference type="InterPro" id="IPR036390">
    <property type="entry name" value="WH_DNA-bd_sf"/>
</dbReference>
<keyword evidence="1" id="KW-0805">Transcription regulation</keyword>
<dbReference type="GO" id="GO:0003677">
    <property type="term" value="F:DNA binding"/>
    <property type="evidence" value="ECO:0007669"/>
    <property type="project" value="UniProtKB-KW"/>
</dbReference>
<dbReference type="SMART" id="SM00345">
    <property type="entry name" value="HTH_GNTR"/>
    <property type="match status" value="1"/>
</dbReference>
<dbReference type="SUPFAM" id="SSF48008">
    <property type="entry name" value="GntR ligand-binding domain-like"/>
    <property type="match status" value="1"/>
</dbReference>
<keyword evidence="2 5" id="KW-0238">DNA-binding</keyword>
<dbReference type="InterPro" id="IPR011711">
    <property type="entry name" value="GntR_C"/>
</dbReference>
<sequence>MSVSAEGPSASGRLHESTLDAIGSAIVRGELPPGIPLTIEQLEQRYGVSRSVIRDCLRSLQTMNLVQSKPRVGVTPRPASEWNVYEPKVIRWRLDSNDRAHQLRTLTQLRAAVEPQAAGLAAANISPQSASELNGIAGEMWAAGRSGDAERFLALDIRFHQLILQLSGNEMFSHLHAVVSEVLTGRTAHGLMPAHPHPDALQQHLDVAEAVGSGNQQAAIDAMQRLMNRTLTEMLRRAAEEQPATASSPQPPQ</sequence>
<gene>
    <name evidence="5" type="ORF">FHX76_003199</name>
</gene>
<dbReference type="Gene3D" id="1.10.10.10">
    <property type="entry name" value="Winged helix-like DNA-binding domain superfamily/Winged helix DNA-binding domain"/>
    <property type="match status" value="1"/>
</dbReference>
<keyword evidence="3" id="KW-0804">Transcription</keyword>
<evidence type="ECO:0000313" key="5">
    <source>
        <dbReference type="EMBL" id="NIH55278.1"/>
    </source>
</evidence>
<accession>A0A7X5R428</accession>
<dbReference type="InterPro" id="IPR008920">
    <property type="entry name" value="TF_FadR/GntR_C"/>
</dbReference>
<dbReference type="GO" id="GO:0003700">
    <property type="term" value="F:DNA-binding transcription factor activity"/>
    <property type="evidence" value="ECO:0007669"/>
    <property type="project" value="InterPro"/>
</dbReference>
<proteinExistence type="predicted"/>
<protein>
    <submittedName>
        <fullName evidence="5">DNA-binding FadR family transcriptional regulator</fullName>
    </submittedName>
</protein>
<dbReference type="Proteomes" id="UP000541033">
    <property type="component" value="Unassembled WGS sequence"/>
</dbReference>
<dbReference type="SUPFAM" id="SSF46785">
    <property type="entry name" value="Winged helix' DNA-binding domain"/>
    <property type="match status" value="1"/>
</dbReference>
<evidence type="ECO:0000256" key="1">
    <source>
        <dbReference type="ARBA" id="ARBA00023015"/>
    </source>
</evidence>
<dbReference type="AlphaFoldDB" id="A0A7X5R428"/>
<evidence type="ECO:0000313" key="6">
    <source>
        <dbReference type="Proteomes" id="UP000541033"/>
    </source>
</evidence>
<comment type="caution">
    <text evidence="5">The sequence shown here is derived from an EMBL/GenBank/DDBJ whole genome shotgun (WGS) entry which is preliminary data.</text>
</comment>
<evidence type="ECO:0000256" key="2">
    <source>
        <dbReference type="ARBA" id="ARBA00023125"/>
    </source>
</evidence>
<dbReference type="Pfam" id="PF00392">
    <property type="entry name" value="GntR"/>
    <property type="match status" value="1"/>
</dbReference>
<dbReference type="SMART" id="SM00895">
    <property type="entry name" value="FCD"/>
    <property type="match status" value="1"/>
</dbReference>
<dbReference type="InterPro" id="IPR000524">
    <property type="entry name" value="Tscrpt_reg_HTH_GntR"/>
</dbReference>
<dbReference type="PANTHER" id="PTHR43537:SF44">
    <property type="entry name" value="GNTR FAMILY REGULATORY PROTEIN"/>
    <property type="match status" value="1"/>
</dbReference>
<name>A0A7X5R428_9MICO</name>
<dbReference type="PROSITE" id="PS50949">
    <property type="entry name" value="HTH_GNTR"/>
    <property type="match status" value="1"/>
</dbReference>